<evidence type="ECO:0000256" key="1">
    <source>
        <dbReference type="ARBA" id="ARBA00023002"/>
    </source>
</evidence>
<name>A0A2S0N673_9BURK</name>
<dbReference type="GO" id="GO:0016491">
    <property type="term" value="F:oxidoreductase activity"/>
    <property type="evidence" value="ECO:0007669"/>
    <property type="project" value="UniProtKB-KW"/>
</dbReference>
<evidence type="ECO:0000256" key="2">
    <source>
        <dbReference type="RuleBase" id="RU000363"/>
    </source>
</evidence>
<dbReference type="PRINTS" id="PR00081">
    <property type="entry name" value="GDHRDH"/>
</dbReference>
<keyword evidence="4" id="KW-1185">Reference proteome</keyword>
<dbReference type="PROSITE" id="PS00061">
    <property type="entry name" value="ADH_SHORT"/>
    <property type="match status" value="1"/>
</dbReference>
<keyword evidence="3" id="KW-0614">Plasmid</keyword>
<dbReference type="SUPFAM" id="SSF51735">
    <property type="entry name" value="NAD(P)-binding Rossmann-fold domains"/>
    <property type="match status" value="1"/>
</dbReference>
<dbReference type="PRINTS" id="PR00080">
    <property type="entry name" value="SDRFAMILY"/>
</dbReference>
<dbReference type="InterPro" id="IPR036291">
    <property type="entry name" value="NAD(P)-bd_dom_sf"/>
</dbReference>
<dbReference type="OrthoDB" id="9794138at2"/>
<dbReference type="InterPro" id="IPR002347">
    <property type="entry name" value="SDR_fam"/>
</dbReference>
<dbReference type="EMBL" id="CP027671">
    <property type="protein sequence ID" value="AVO43527.1"/>
    <property type="molecule type" value="Genomic_DNA"/>
</dbReference>
<dbReference type="Pfam" id="PF00106">
    <property type="entry name" value="adh_short"/>
    <property type="match status" value="1"/>
</dbReference>
<dbReference type="Proteomes" id="UP000239326">
    <property type="component" value="Plasmid unnamed2"/>
</dbReference>
<accession>A0A2S0N673</accession>
<evidence type="ECO:0000313" key="4">
    <source>
        <dbReference type="Proteomes" id="UP000239326"/>
    </source>
</evidence>
<sequence length="254" mass="26753">MDPKGKTAVVTGAGSGLGRATCDELKTAGATVFAFERDAGRVESLRAAGIEALQVDVASEASVRDAVAHVKSRVGALHVSVNCAGILRAAKTIARGEVFPLQDWDDTIAVNLTGTFNVVRFAALAMSVNEPDATTGERGVIVNVASGAATQGQVGQAAYSASKAGVMGMTLPIARDLADHAIRVVTIAPGLFDTAMVASMTDKVRDALIDRMVLFPKRRGRPEEFARLVRHVLENEYINATMLHIDAGVRTTPR</sequence>
<dbReference type="AlphaFoldDB" id="A0A2S0N673"/>
<dbReference type="PANTHER" id="PTHR43658:SF8">
    <property type="entry name" value="17-BETA-HYDROXYSTEROID DEHYDROGENASE 14-RELATED"/>
    <property type="match status" value="1"/>
</dbReference>
<keyword evidence="1" id="KW-0560">Oxidoreductase</keyword>
<dbReference type="KEGG" id="simp:C6571_18980"/>
<gene>
    <name evidence="3" type="ORF">C6571_18980</name>
</gene>
<evidence type="ECO:0000313" key="3">
    <source>
        <dbReference type="EMBL" id="AVO43527.1"/>
    </source>
</evidence>
<proteinExistence type="inferred from homology"/>
<dbReference type="PANTHER" id="PTHR43658">
    <property type="entry name" value="SHORT-CHAIN DEHYDROGENASE/REDUCTASE"/>
    <property type="match status" value="1"/>
</dbReference>
<geneLocation type="plasmid" evidence="3 4">
    <name>unnamed2</name>
</geneLocation>
<protein>
    <submittedName>
        <fullName evidence="3">3-hydroxyacyl-CoA dehydrogenase</fullName>
    </submittedName>
</protein>
<comment type="similarity">
    <text evidence="2">Belongs to the short-chain dehydrogenases/reductases (SDR) family.</text>
</comment>
<dbReference type="InterPro" id="IPR020904">
    <property type="entry name" value="Sc_DH/Rdtase_CS"/>
</dbReference>
<organism evidence="3 4">
    <name type="scientific">Simplicispira suum</name>
    <dbReference type="NCBI Taxonomy" id="2109915"/>
    <lineage>
        <taxon>Bacteria</taxon>
        <taxon>Pseudomonadati</taxon>
        <taxon>Pseudomonadota</taxon>
        <taxon>Betaproteobacteria</taxon>
        <taxon>Burkholderiales</taxon>
        <taxon>Comamonadaceae</taxon>
        <taxon>Simplicispira</taxon>
    </lineage>
</organism>
<dbReference type="RefSeq" id="WP_106448469.1">
    <property type="nucleotide sequence ID" value="NZ_CP027671.1"/>
</dbReference>
<dbReference type="Gene3D" id="3.40.50.720">
    <property type="entry name" value="NAD(P)-binding Rossmann-like Domain"/>
    <property type="match status" value="1"/>
</dbReference>
<reference evidence="3 4" key="1">
    <citation type="submission" date="2018-03" db="EMBL/GenBank/DDBJ databases">
        <title>Genome sequencing of Simplicispira sp.</title>
        <authorList>
            <person name="Kim S.-J."/>
            <person name="Heo J."/>
            <person name="Kwon S.-W."/>
        </authorList>
    </citation>
    <scope>NUCLEOTIDE SEQUENCE [LARGE SCALE GENOMIC DNA]</scope>
    <source>
        <strain evidence="3 4">SC1-8</strain>
        <plasmid evidence="3 4">unnamed2</plasmid>
    </source>
</reference>